<comment type="caution">
    <text evidence="2">The sequence shown here is derived from an EMBL/GenBank/DDBJ whole genome shotgun (WGS) entry which is preliminary data.</text>
</comment>
<keyword evidence="3" id="KW-1185">Reference proteome</keyword>
<organism evidence="2 3">
    <name type="scientific">Vreelandella glaciei</name>
    <dbReference type="NCBI Taxonomy" id="186761"/>
    <lineage>
        <taxon>Bacteria</taxon>
        <taxon>Pseudomonadati</taxon>
        <taxon>Pseudomonadota</taxon>
        <taxon>Gammaproteobacteria</taxon>
        <taxon>Oceanospirillales</taxon>
        <taxon>Halomonadaceae</taxon>
        <taxon>Vreelandella</taxon>
    </lineage>
</organism>
<name>A0A7Z0LUE7_9GAMM</name>
<reference evidence="2 3" key="1">
    <citation type="journal article" date="2003" name="Extremophiles">
        <title>Halomonas glaciei sp. nov. isolated from fast ice of Adelie Land, Antarctica.</title>
        <authorList>
            <person name="Reddy G.S."/>
            <person name="Raghavan P.U."/>
            <person name="Sarita N.B."/>
            <person name="Prakash J.S."/>
            <person name="Nagesh N."/>
            <person name="Delille D."/>
            <person name="Shivaji S."/>
        </authorList>
    </citation>
    <scope>NUCLEOTIDE SEQUENCE [LARGE SCALE GENOMIC DNA]</scope>
    <source>
        <strain evidence="2 3">DD39</strain>
    </source>
</reference>
<gene>
    <name evidence="2" type="ORF">HZS80_13935</name>
</gene>
<sequence length="117" mass="12840">MHSESLTDLSKAGLQIAIQDIKDELFDTPECDYAIAQLLSQWGQAEKAEQLLDEMLLKWGTSPEVLALTQPGHTEMKAEMKADMTSEITGSELLAENDEPMRKAPKAAPAQRQVVAA</sequence>
<accession>A0A7Z0LUE7</accession>
<dbReference type="AlphaFoldDB" id="A0A7Z0LUE7"/>
<proteinExistence type="predicted"/>
<evidence type="ECO:0000313" key="2">
    <source>
        <dbReference type="EMBL" id="NYS78799.1"/>
    </source>
</evidence>
<feature type="region of interest" description="Disordered" evidence="1">
    <location>
        <begin position="98"/>
        <end position="117"/>
    </location>
</feature>
<evidence type="ECO:0000256" key="1">
    <source>
        <dbReference type="SAM" id="MobiDB-lite"/>
    </source>
</evidence>
<dbReference type="EMBL" id="JACCDE010000020">
    <property type="protein sequence ID" value="NYS78799.1"/>
    <property type="molecule type" value="Genomic_DNA"/>
</dbReference>
<evidence type="ECO:0000313" key="3">
    <source>
        <dbReference type="Proteomes" id="UP000526892"/>
    </source>
</evidence>
<dbReference type="RefSeq" id="WP_179916426.1">
    <property type="nucleotide sequence ID" value="NZ_JACCDE010000020.1"/>
</dbReference>
<dbReference type="Proteomes" id="UP000526892">
    <property type="component" value="Unassembled WGS sequence"/>
</dbReference>
<protein>
    <submittedName>
        <fullName evidence="2">Uncharacterized protein</fullName>
    </submittedName>
</protein>